<dbReference type="SUPFAM" id="SSF56487">
    <property type="entry name" value="SRCR-like"/>
    <property type="match status" value="1"/>
</dbReference>
<evidence type="ECO:0000313" key="6">
    <source>
        <dbReference type="Proteomes" id="UP000230750"/>
    </source>
</evidence>
<dbReference type="GO" id="GO:0016020">
    <property type="term" value="C:membrane"/>
    <property type="evidence" value="ECO:0007669"/>
    <property type="project" value="InterPro"/>
</dbReference>
<reference evidence="5 6" key="1">
    <citation type="journal article" date="2017" name="PLoS Biol.">
        <title>The sea cucumber genome provides insights into morphological evolution and visceral regeneration.</title>
        <authorList>
            <person name="Zhang X."/>
            <person name="Sun L."/>
            <person name="Yuan J."/>
            <person name="Sun Y."/>
            <person name="Gao Y."/>
            <person name="Zhang L."/>
            <person name="Li S."/>
            <person name="Dai H."/>
            <person name="Hamel J.F."/>
            <person name="Liu C."/>
            <person name="Yu Y."/>
            <person name="Liu S."/>
            <person name="Lin W."/>
            <person name="Guo K."/>
            <person name="Jin S."/>
            <person name="Xu P."/>
            <person name="Storey K.B."/>
            <person name="Huan P."/>
            <person name="Zhang T."/>
            <person name="Zhou Y."/>
            <person name="Zhang J."/>
            <person name="Lin C."/>
            <person name="Li X."/>
            <person name="Xing L."/>
            <person name="Huo D."/>
            <person name="Sun M."/>
            <person name="Wang L."/>
            <person name="Mercier A."/>
            <person name="Li F."/>
            <person name="Yang H."/>
            <person name="Xiang J."/>
        </authorList>
    </citation>
    <scope>NUCLEOTIDE SEQUENCE [LARGE SCALE GENOMIC DNA]</scope>
    <source>
        <strain evidence="5">Shaxun</strain>
        <tissue evidence="5">Muscle</tissue>
    </source>
</reference>
<dbReference type="OrthoDB" id="536948at2759"/>
<evidence type="ECO:0000256" key="2">
    <source>
        <dbReference type="ARBA" id="ARBA00023180"/>
    </source>
</evidence>
<accession>A0A2G8KLN1</accession>
<keyword evidence="6" id="KW-1185">Reference proteome</keyword>
<evidence type="ECO:0000313" key="5">
    <source>
        <dbReference type="EMBL" id="PIK48877.1"/>
    </source>
</evidence>
<dbReference type="SMART" id="SM00202">
    <property type="entry name" value="SR"/>
    <property type="match status" value="1"/>
</dbReference>
<evidence type="ECO:0000256" key="1">
    <source>
        <dbReference type="ARBA" id="ARBA00023157"/>
    </source>
</evidence>
<protein>
    <recommendedName>
        <fullName evidence="4">SRCR domain-containing protein</fullName>
    </recommendedName>
</protein>
<dbReference type="PANTHER" id="PTHR48071:SF18">
    <property type="entry name" value="DELETED IN MALIGNANT BRAIN TUMORS 1 PROTEIN-RELATED"/>
    <property type="match status" value="1"/>
</dbReference>
<evidence type="ECO:0000259" key="4">
    <source>
        <dbReference type="PROSITE" id="PS50287"/>
    </source>
</evidence>
<dbReference type="FunFam" id="3.10.250.10:FF:000011">
    <property type="entry name" value="Scavenger receptor class A member 5"/>
    <property type="match status" value="1"/>
</dbReference>
<dbReference type="InterPro" id="IPR001190">
    <property type="entry name" value="SRCR"/>
</dbReference>
<sequence length="197" mass="21006">MKPTGIFWETIFQCSPTRSDCTSTELSCKCTSSFHTCKFYDPFHSSTFSFKFKVALSPTGDGIRLVGGNETAGRVEVFKLGVWGTVCDDSWDITDANVVCRQLGFREASAALDGAAFGLGSGPTHYDDVACLGHETAISECGSAEAENCEHTEDASVGTCDLGFQGSIPGQITTISGRARVWSEGARMVCRGALDTI</sequence>
<dbReference type="Gene3D" id="3.10.250.10">
    <property type="entry name" value="SRCR-like domain"/>
    <property type="match status" value="1"/>
</dbReference>
<dbReference type="EMBL" id="MRZV01000495">
    <property type="protein sequence ID" value="PIK48877.1"/>
    <property type="molecule type" value="Genomic_DNA"/>
</dbReference>
<organism evidence="5 6">
    <name type="scientific">Stichopus japonicus</name>
    <name type="common">Sea cucumber</name>
    <dbReference type="NCBI Taxonomy" id="307972"/>
    <lineage>
        <taxon>Eukaryota</taxon>
        <taxon>Metazoa</taxon>
        <taxon>Echinodermata</taxon>
        <taxon>Eleutherozoa</taxon>
        <taxon>Echinozoa</taxon>
        <taxon>Holothuroidea</taxon>
        <taxon>Aspidochirotacea</taxon>
        <taxon>Aspidochirotida</taxon>
        <taxon>Stichopodidae</taxon>
        <taxon>Apostichopus</taxon>
    </lineage>
</organism>
<comment type="caution">
    <text evidence="5">The sequence shown here is derived from an EMBL/GenBank/DDBJ whole genome shotgun (WGS) entry which is preliminary data.</text>
</comment>
<dbReference type="PROSITE" id="PS50287">
    <property type="entry name" value="SRCR_2"/>
    <property type="match status" value="1"/>
</dbReference>
<dbReference type="PROSITE" id="PS00420">
    <property type="entry name" value="SRCR_1"/>
    <property type="match status" value="1"/>
</dbReference>
<dbReference type="AlphaFoldDB" id="A0A2G8KLN1"/>
<proteinExistence type="predicted"/>
<evidence type="ECO:0000256" key="3">
    <source>
        <dbReference type="PROSITE-ProRule" id="PRU00196"/>
    </source>
</evidence>
<dbReference type="Pfam" id="PF00530">
    <property type="entry name" value="SRCR"/>
    <property type="match status" value="1"/>
</dbReference>
<feature type="domain" description="SRCR" evidence="4">
    <location>
        <begin position="63"/>
        <end position="160"/>
    </location>
</feature>
<keyword evidence="2" id="KW-0325">Glycoprotein</keyword>
<dbReference type="PANTHER" id="PTHR48071">
    <property type="entry name" value="SRCR DOMAIN-CONTAINING PROTEIN"/>
    <property type="match status" value="1"/>
</dbReference>
<comment type="caution">
    <text evidence="3">Lacks conserved residue(s) required for the propagation of feature annotation.</text>
</comment>
<feature type="disulfide bond" evidence="3">
    <location>
        <begin position="131"/>
        <end position="141"/>
    </location>
</feature>
<dbReference type="Proteomes" id="UP000230750">
    <property type="component" value="Unassembled WGS sequence"/>
</dbReference>
<name>A0A2G8KLN1_STIJA</name>
<gene>
    <name evidence="5" type="ORF">BSL78_14243</name>
</gene>
<keyword evidence="1 3" id="KW-1015">Disulfide bond</keyword>
<dbReference type="STRING" id="307972.A0A2G8KLN1"/>
<dbReference type="PRINTS" id="PR00258">
    <property type="entry name" value="SPERACTRCPTR"/>
</dbReference>
<dbReference type="InterPro" id="IPR036772">
    <property type="entry name" value="SRCR-like_dom_sf"/>
</dbReference>